<dbReference type="PANTHER" id="PTHR43567">
    <property type="entry name" value="FLAVOREDOXIN-RELATED-RELATED"/>
    <property type="match status" value="1"/>
</dbReference>
<keyword evidence="6" id="KW-1185">Reference proteome</keyword>
<comment type="cofactor">
    <cofactor evidence="1">
        <name>FMN</name>
        <dbReference type="ChEBI" id="CHEBI:58210"/>
    </cofactor>
</comment>
<organism evidence="5 6">
    <name type="scientific">Mariniplasma anaerobium</name>
    <dbReference type="NCBI Taxonomy" id="2735436"/>
    <lineage>
        <taxon>Bacteria</taxon>
        <taxon>Bacillati</taxon>
        <taxon>Mycoplasmatota</taxon>
        <taxon>Mollicutes</taxon>
        <taxon>Acholeplasmatales</taxon>
        <taxon>Acholeplasmataceae</taxon>
        <taxon>Mariniplasma</taxon>
    </lineage>
</organism>
<evidence type="ECO:0000259" key="4">
    <source>
        <dbReference type="SMART" id="SM00903"/>
    </source>
</evidence>
<dbReference type="GO" id="GO:0010181">
    <property type="term" value="F:FMN binding"/>
    <property type="evidence" value="ECO:0007669"/>
    <property type="project" value="InterPro"/>
</dbReference>
<dbReference type="PANTHER" id="PTHR43567:SF1">
    <property type="entry name" value="FLAVOREDOXIN"/>
    <property type="match status" value="1"/>
</dbReference>
<gene>
    <name evidence="5" type="ORF">MPAN_001300</name>
</gene>
<dbReference type="AlphaFoldDB" id="A0A7U9XUT6"/>
<dbReference type="SMART" id="SM00903">
    <property type="entry name" value="Flavin_Reduct"/>
    <property type="match status" value="1"/>
</dbReference>
<feature type="domain" description="Flavin reductase like" evidence="4">
    <location>
        <begin position="11"/>
        <end position="150"/>
    </location>
</feature>
<evidence type="ECO:0000256" key="1">
    <source>
        <dbReference type="ARBA" id="ARBA00001917"/>
    </source>
</evidence>
<dbReference type="Pfam" id="PF01613">
    <property type="entry name" value="Flavin_Reduct"/>
    <property type="match status" value="1"/>
</dbReference>
<dbReference type="InterPro" id="IPR052174">
    <property type="entry name" value="Flavoredoxin"/>
</dbReference>
<proteinExistence type="inferred from homology"/>
<dbReference type="Proteomes" id="UP000620133">
    <property type="component" value="Chromosome"/>
</dbReference>
<name>A0A7U9XUT6_9MOLU</name>
<dbReference type="SUPFAM" id="SSF50475">
    <property type="entry name" value="FMN-binding split barrel"/>
    <property type="match status" value="1"/>
</dbReference>
<evidence type="ECO:0000256" key="2">
    <source>
        <dbReference type="ARBA" id="ARBA00022630"/>
    </source>
</evidence>
<accession>A0A7U9XUT6</accession>
<evidence type="ECO:0000256" key="3">
    <source>
        <dbReference type="ARBA" id="ARBA00038054"/>
    </source>
</evidence>
<dbReference type="EMBL" id="AP024412">
    <property type="protein sequence ID" value="BCR35237.1"/>
    <property type="molecule type" value="Genomic_DNA"/>
</dbReference>
<comment type="similarity">
    <text evidence="3">Belongs to the flavoredoxin family.</text>
</comment>
<dbReference type="GO" id="GO:0016646">
    <property type="term" value="F:oxidoreductase activity, acting on the CH-NH group of donors, NAD or NADP as acceptor"/>
    <property type="evidence" value="ECO:0007669"/>
    <property type="project" value="UniProtKB-ARBA"/>
</dbReference>
<dbReference type="KEGG" id="manr:MPAN_001300"/>
<keyword evidence="2" id="KW-0285">Flavoprotein</keyword>
<dbReference type="InterPro" id="IPR002563">
    <property type="entry name" value="Flavin_Rdtase-like_dom"/>
</dbReference>
<evidence type="ECO:0000313" key="5">
    <source>
        <dbReference type="EMBL" id="BCR35237.1"/>
    </source>
</evidence>
<dbReference type="InterPro" id="IPR012349">
    <property type="entry name" value="Split_barrel_FMN-bd"/>
</dbReference>
<evidence type="ECO:0000313" key="6">
    <source>
        <dbReference type="Proteomes" id="UP000620133"/>
    </source>
</evidence>
<protein>
    <submittedName>
        <fullName evidence="5">Flavin reductase</fullName>
    </submittedName>
</protein>
<dbReference type="Gene3D" id="2.30.110.10">
    <property type="entry name" value="Electron Transport, Fmn-binding Protein, Chain A"/>
    <property type="match status" value="1"/>
</dbReference>
<reference evidence="5" key="1">
    <citation type="submission" date="2021-01" db="EMBL/GenBank/DDBJ databases">
        <title>Draft genome sequence of Acholeplasmataceae bacterium strain Mahy22.</title>
        <authorList>
            <person name="Watanabe M."/>
            <person name="Kojima H."/>
            <person name="Fukui M."/>
        </authorList>
    </citation>
    <scope>NUCLEOTIDE SEQUENCE</scope>
    <source>
        <strain evidence="5">Mahy22</strain>
    </source>
</reference>
<sequence>MYVEANKKNGLVQKPNVVVSVRDNKGRDNALVVAYACNCSYDPPMIMVGIVPSRFSYHMIKENGSFVVHLLDKSQTELYRVCGSLSGTDSDKLKEHHIKIKDALKVNAGIIEGCPVAIECKVVDSIKTGSHEMFVGEVMYVHAIKGSLNDKGMVDINKLNLL</sequence>
<dbReference type="RefSeq" id="WP_176239108.1">
    <property type="nucleotide sequence ID" value="NZ_AP024412.1"/>
</dbReference>